<evidence type="ECO:0008006" key="3">
    <source>
        <dbReference type="Google" id="ProtNLM"/>
    </source>
</evidence>
<protein>
    <recommendedName>
        <fullName evidence="3">DUF1272 domain-containing protein</fullName>
    </recommendedName>
</protein>
<sequence>MLELLPSCEHCRKELPPDSVKAVACGF</sequence>
<dbReference type="AlphaFoldDB" id="A0A2S7T7U9"/>
<evidence type="ECO:0000313" key="2">
    <source>
        <dbReference type="Proteomes" id="UP000239366"/>
    </source>
</evidence>
<organism evidence="1 2">
    <name type="scientific">Aureicoccus marinus</name>
    <dbReference type="NCBI Taxonomy" id="754435"/>
    <lineage>
        <taxon>Bacteria</taxon>
        <taxon>Pseudomonadati</taxon>
        <taxon>Bacteroidota</taxon>
        <taxon>Flavobacteriia</taxon>
        <taxon>Flavobacteriales</taxon>
        <taxon>Flavobacteriaceae</taxon>
        <taxon>Aureicoccus</taxon>
    </lineage>
</organism>
<name>A0A2S7T7U9_9FLAO</name>
<dbReference type="EMBL" id="MQVX01000001">
    <property type="protein sequence ID" value="PQJ15999.1"/>
    <property type="molecule type" value="Genomic_DNA"/>
</dbReference>
<dbReference type="Proteomes" id="UP000239366">
    <property type="component" value="Unassembled WGS sequence"/>
</dbReference>
<dbReference type="InterPro" id="IPR010696">
    <property type="entry name" value="DUF1272"/>
</dbReference>
<keyword evidence="2" id="KW-1185">Reference proteome</keyword>
<reference evidence="2" key="1">
    <citation type="submission" date="2016-11" db="EMBL/GenBank/DDBJ databases">
        <title>Trade-off between light-utilization and light-protection in marine flavobacteria.</title>
        <authorList>
            <person name="Kumagai Y."/>
            <person name="Yoshizawa S."/>
            <person name="Kogure K."/>
        </authorList>
    </citation>
    <scope>NUCLEOTIDE SEQUENCE [LARGE SCALE GENOMIC DNA]</scope>
    <source>
        <strain evidence="2">SG-18</strain>
    </source>
</reference>
<comment type="caution">
    <text evidence="1">The sequence shown here is derived from an EMBL/GenBank/DDBJ whole genome shotgun (WGS) entry which is preliminary data.</text>
</comment>
<gene>
    <name evidence="1" type="ORF">BST99_09930</name>
</gene>
<dbReference type="RefSeq" id="WP_146106320.1">
    <property type="nucleotide sequence ID" value="NZ_MQVX01000001.1"/>
</dbReference>
<accession>A0A2S7T7U9</accession>
<proteinExistence type="predicted"/>
<dbReference type="Pfam" id="PF06906">
    <property type="entry name" value="DUF1272"/>
    <property type="match status" value="1"/>
</dbReference>
<evidence type="ECO:0000313" key="1">
    <source>
        <dbReference type="EMBL" id="PQJ15999.1"/>
    </source>
</evidence>